<dbReference type="AlphaFoldDB" id="A0A182MMV2"/>
<keyword evidence="2" id="KW-0479">Metal-binding</keyword>
<keyword evidence="3" id="KW-0863">Zinc-finger</keyword>
<reference evidence="7" key="2">
    <citation type="submission" date="2020-05" db="UniProtKB">
        <authorList>
            <consortium name="EnsemblMetazoa"/>
        </authorList>
    </citation>
    <scope>IDENTIFICATION</scope>
    <source>
        <strain evidence="7">A-37</strain>
    </source>
</reference>
<keyword evidence="5" id="KW-0539">Nucleus</keyword>
<evidence type="ECO:0000256" key="1">
    <source>
        <dbReference type="ARBA" id="ARBA00004123"/>
    </source>
</evidence>
<dbReference type="GO" id="GO:0008270">
    <property type="term" value="F:zinc ion binding"/>
    <property type="evidence" value="ECO:0007669"/>
    <property type="project" value="UniProtKB-KW"/>
</dbReference>
<protein>
    <recommendedName>
        <fullName evidence="9">GATA zinc finger domain-containing protein 1</fullName>
    </recommendedName>
</protein>
<dbReference type="EMBL" id="AXCM01007633">
    <property type="status" value="NOT_ANNOTATED_CDS"/>
    <property type="molecule type" value="Genomic_DNA"/>
</dbReference>
<keyword evidence="4" id="KW-0862">Zinc</keyword>
<dbReference type="GO" id="GO:0005634">
    <property type="term" value="C:nucleus"/>
    <property type="evidence" value="ECO:0007669"/>
    <property type="project" value="UniProtKB-SubCell"/>
</dbReference>
<evidence type="ECO:0000256" key="6">
    <source>
        <dbReference type="SAM" id="MobiDB-lite"/>
    </source>
</evidence>
<dbReference type="VEuPathDB" id="VectorBase:ACUA022073"/>
<comment type="subcellular location">
    <subcellularLocation>
        <location evidence="1">Nucleus</location>
    </subcellularLocation>
</comment>
<dbReference type="Proteomes" id="UP000075883">
    <property type="component" value="Unassembled WGS sequence"/>
</dbReference>
<evidence type="ECO:0000313" key="7">
    <source>
        <dbReference type="EnsemblMetazoa" id="ACUA022073-PA"/>
    </source>
</evidence>
<accession>A0A182MMV2</accession>
<evidence type="ECO:0000256" key="5">
    <source>
        <dbReference type="ARBA" id="ARBA00023242"/>
    </source>
</evidence>
<evidence type="ECO:0000256" key="4">
    <source>
        <dbReference type="ARBA" id="ARBA00022833"/>
    </source>
</evidence>
<feature type="compositionally biased region" description="Basic residues" evidence="6">
    <location>
        <begin position="104"/>
        <end position="116"/>
    </location>
</feature>
<dbReference type="PANTHER" id="PTHR13340:SF2">
    <property type="entry name" value="GATA ZINC FINGER DOMAIN-CONTAINING PROTEIN 1"/>
    <property type="match status" value="1"/>
</dbReference>
<dbReference type="InterPro" id="IPR039050">
    <property type="entry name" value="GATAD1"/>
</dbReference>
<dbReference type="EnsemblMetazoa" id="ACUA022073-RA">
    <property type="protein sequence ID" value="ACUA022073-PA"/>
    <property type="gene ID" value="ACUA022073"/>
</dbReference>
<name>A0A182MMV2_9DIPT</name>
<reference evidence="8" key="1">
    <citation type="submission" date="2013-09" db="EMBL/GenBank/DDBJ databases">
        <title>The Genome Sequence of Anopheles culicifacies species A.</title>
        <authorList>
            <consortium name="The Broad Institute Genomics Platform"/>
            <person name="Neafsey D.E."/>
            <person name="Besansky N."/>
            <person name="Howell P."/>
            <person name="Walton C."/>
            <person name="Young S.K."/>
            <person name="Zeng Q."/>
            <person name="Gargeya S."/>
            <person name="Fitzgerald M."/>
            <person name="Haas B."/>
            <person name="Abouelleil A."/>
            <person name="Allen A.W."/>
            <person name="Alvarado L."/>
            <person name="Arachchi H.M."/>
            <person name="Berlin A.M."/>
            <person name="Chapman S.B."/>
            <person name="Gainer-Dewar J."/>
            <person name="Goldberg J."/>
            <person name="Griggs A."/>
            <person name="Gujja S."/>
            <person name="Hansen M."/>
            <person name="Howarth C."/>
            <person name="Imamovic A."/>
            <person name="Ireland A."/>
            <person name="Larimer J."/>
            <person name="McCowan C."/>
            <person name="Murphy C."/>
            <person name="Pearson M."/>
            <person name="Poon T.W."/>
            <person name="Priest M."/>
            <person name="Roberts A."/>
            <person name="Saif S."/>
            <person name="Shea T."/>
            <person name="Sisk P."/>
            <person name="Sykes S."/>
            <person name="Wortman J."/>
            <person name="Nusbaum C."/>
            <person name="Birren B."/>
        </authorList>
    </citation>
    <scope>NUCLEOTIDE SEQUENCE [LARGE SCALE GENOMIC DNA]</scope>
    <source>
        <strain evidence="8">A-37</strain>
    </source>
</reference>
<proteinExistence type="predicted"/>
<dbReference type="STRING" id="139723.A0A182MMV2"/>
<dbReference type="PANTHER" id="PTHR13340">
    <property type="entry name" value="GATA ZINC FINGER DOMAIN-CONTAINING"/>
    <property type="match status" value="1"/>
</dbReference>
<evidence type="ECO:0000313" key="8">
    <source>
        <dbReference type="Proteomes" id="UP000075883"/>
    </source>
</evidence>
<feature type="region of interest" description="Disordered" evidence="6">
    <location>
        <begin position="39"/>
        <end position="59"/>
    </location>
</feature>
<evidence type="ECO:0000256" key="2">
    <source>
        <dbReference type="ARBA" id="ARBA00022723"/>
    </source>
</evidence>
<organism evidence="7 8">
    <name type="scientific">Anopheles culicifacies</name>
    <dbReference type="NCBI Taxonomy" id="139723"/>
    <lineage>
        <taxon>Eukaryota</taxon>
        <taxon>Metazoa</taxon>
        <taxon>Ecdysozoa</taxon>
        <taxon>Arthropoda</taxon>
        <taxon>Hexapoda</taxon>
        <taxon>Insecta</taxon>
        <taxon>Pterygota</taxon>
        <taxon>Neoptera</taxon>
        <taxon>Endopterygota</taxon>
        <taxon>Diptera</taxon>
        <taxon>Nematocera</taxon>
        <taxon>Culicoidea</taxon>
        <taxon>Culicidae</taxon>
        <taxon>Anophelinae</taxon>
        <taxon>Anopheles</taxon>
        <taxon>culicifacies species complex</taxon>
    </lineage>
</organism>
<dbReference type="GO" id="GO:0006325">
    <property type="term" value="P:chromatin organization"/>
    <property type="evidence" value="ECO:0007669"/>
    <property type="project" value="TreeGrafter"/>
</dbReference>
<feature type="region of interest" description="Disordered" evidence="6">
    <location>
        <begin position="80"/>
        <end position="116"/>
    </location>
</feature>
<keyword evidence="8" id="KW-1185">Reference proteome</keyword>
<evidence type="ECO:0000256" key="3">
    <source>
        <dbReference type="ARBA" id="ARBA00022771"/>
    </source>
</evidence>
<evidence type="ECO:0008006" key="9">
    <source>
        <dbReference type="Google" id="ProtNLM"/>
    </source>
</evidence>
<sequence>MAPKNNKCSICSKNVTSKWITLNRRLLCADCYDIQCNPPLEPKDQPEAEEPGPSGLGYKSETFISTVSVSSNPADDAVFAKPSFIPKPTKKETKRTETQQVRANPKKPVRSKPKKAGMKLKFTDETARPKSVPKLFHENFWYEVGDIVSLIDTKDNTYYAQIRGLVVDVFNEKSAVLTWLVPTVASPPPNEGFDPATYHIGPDEDELRDMSQMRFVMHAPNSYYFNRHHAFPRPNVYGPIHRDGRSTEVPPYEWTNICHLHYGEHASR</sequence>